<dbReference type="Proteomes" id="UP000549765">
    <property type="component" value="Unassembled WGS sequence"/>
</dbReference>
<keyword evidence="4 6" id="KW-0378">Hydrolase</keyword>
<dbReference type="FunFam" id="3.30.1130.10:FF:000001">
    <property type="entry name" value="GTP cyclohydrolase 1"/>
    <property type="match status" value="1"/>
</dbReference>
<dbReference type="InterPro" id="IPR043134">
    <property type="entry name" value="GTP-CH-I_N"/>
</dbReference>
<protein>
    <recommendedName>
        <fullName evidence="6">GTP cyclohydrolase 1</fullName>
        <ecNumber evidence="6">3.5.4.16</ecNumber>
    </recommendedName>
    <alternativeName>
        <fullName evidence="6">GTP cyclohydrolase I</fullName>
        <shortName evidence="6">GTP-CH-I</shortName>
    </alternativeName>
</protein>
<keyword evidence="9" id="KW-1185">Reference proteome</keyword>
<keyword evidence="6" id="KW-0479">Metal-binding</keyword>
<dbReference type="InterPro" id="IPR001474">
    <property type="entry name" value="GTP_CycHdrlase_I"/>
</dbReference>
<dbReference type="PROSITE" id="PS00859">
    <property type="entry name" value="GTP_CYCLOHYDROL_1_1"/>
    <property type="match status" value="1"/>
</dbReference>
<name>A0A7X6N234_9LACO</name>
<dbReference type="PANTHER" id="PTHR11109:SF7">
    <property type="entry name" value="GTP CYCLOHYDROLASE 1"/>
    <property type="match status" value="1"/>
</dbReference>
<accession>A0A7X6N234</accession>
<feature type="binding site" evidence="6">
    <location>
        <position position="79"/>
    </location>
    <ligand>
        <name>Zn(2+)</name>
        <dbReference type="ChEBI" id="CHEBI:29105"/>
    </ligand>
</feature>
<evidence type="ECO:0000313" key="8">
    <source>
        <dbReference type="EMBL" id="NKZ23844.1"/>
    </source>
</evidence>
<feature type="binding site" evidence="6">
    <location>
        <position position="82"/>
    </location>
    <ligand>
        <name>Zn(2+)</name>
        <dbReference type="ChEBI" id="CHEBI:29105"/>
    </ligand>
</feature>
<comment type="catalytic activity">
    <reaction evidence="1 6">
        <text>GTP + H2O = 7,8-dihydroneopterin 3'-triphosphate + formate + H(+)</text>
        <dbReference type="Rhea" id="RHEA:17473"/>
        <dbReference type="ChEBI" id="CHEBI:15377"/>
        <dbReference type="ChEBI" id="CHEBI:15378"/>
        <dbReference type="ChEBI" id="CHEBI:15740"/>
        <dbReference type="ChEBI" id="CHEBI:37565"/>
        <dbReference type="ChEBI" id="CHEBI:58462"/>
        <dbReference type="EC" id="3.5.4.16"/>
    </reaction>
</comment>
<dbReference type="AlphaFoldDB" id="A0A7X6N234"/>
<dbReference type="RefSeq" id="WP_168721644.1">
    <property type="nucleotide sequence ID" value="NZ_JAAXPN010000002.1"/>
</dbReference>
<feature type="binding site" evidence="6">
    <location>
        <position position="151"/>
    </location>
    <ligand>
        <name>Zn(2+)</name>
        <dbReference type="ChEBI" id="CHEBI:29105"/>
    </ligand>
</feature>
<dbReference type="NCBIfam" id="NF006826">
    <property type="entry name" value="PRK09347.1-3"/>
    <property type="match status" value="1"/>
</dbReference>
<gene>
    <name evidence="6 8" type="primary">folE</name>
    <name evidence="8" type="ORF">HF964_03345</name>
</gene>
<feature type="domain" description="GTP cyclohydrolase I" evidence="7">
    <location>
        <begin position="11"/>
        <end position="186"/>
    </location>
</feature>
<evidence type="ECO:0000256" key="4">
    <source>
        <dbReference type="ARBA" id="ARBA00022801"/>
    </source>
</evidence>
<dbReference type="NCBIfam" id="TIGR00063">
    <property type="entry name" value="folE"/>
    <property type="match status" value="1"/>
</dbReference>
<dbReference type="InterPro" id="IPR043133">
    <property type="entry name" value="GTP-CH-I_C/QueF"/>
</dbReference>
<keyword evidence="6" id="KW-0862">Zinc</keyword>
<dbReference type="EMBL" id="JAAXPN010000002">
    <property type="protein sequence ID" value="NKZ23844.1"/>
    <property type="molecule type" value="Genomic_DNA"/>
</dbReference>
<evidence type="ECO:0000256" key="6">
    <source>
        <dbReference type="HAMAP-Rule" id="MF_00223"/>
    </source>
</evidence>
<keyword evidence="6" id="KW-0547">Nucleotide-binding</keyword>
<evidence type="ECO:0000259" key="7">
    <source>
        <dbReference type="Pfam" id="PF01227"/>
    </source>
</evidence>
<comment type="caution">
    <text evidence="8">The sequence shown here is derived from an EMBL/GenBank/DDBJ whole genome shotgun (WGS) entry which is preliminary data.</text>
</comment>
<comment type="pathway">
    <text evidence="2 6">Cofactor biosynthesis; 7,8-dihydroneopterin triphosphate biosynthesis; 7,8-dihydroneopterin triphosphate from GTP: step 1/1.</text>
</comment>
<dbReference type="Pfam" id="PF01227">
    <property type="entry name" value="GTP_cyclohydroI"/>
    <property type="match status" value="1"/>
</dbReference>
<dbReference type="PANTHER" id="PTHR11109">
    <property type="entry name" value="GTP CYCLOHYDROLASE I"/>
    <property type="match status" value="1"/>
</dbReference>
<comment type="similarity">
    <text evidence="6">Belongs to the GTP cyclohydrolase I family.</text>
</comment>
<dbReference type="SUPFAM" id="SSF55620">
    <property type="entry name" value="Tetrahydrobiopterin biosynthesis enzymes-like"/>
    <property type="match status" value="1"/>
</dbReference>
<dbReference type="GO" id="GO:0003934">
    <property type="term" value="F:GTP cyclohydrolase I activity"/>
    <property type="evidence" value="ECO:0007669"/>
    <property type="project" value="UniProtKB-UniRule"/>
</dbReference>
<dbReference type="GO" id="GO:0046654">
    <property type="term" value="P:tetrahydrofolate biosynthetic process"/>
    <property type="evidence" value="ECO:0007669"/>
    <property type="project" value="UniProtKB-UniRule"/>
</dbReference>
<evidence type="ECO:0000256" key="5">
    <source>
        <dbReference type="ARBA" id="ARBA00023134"/>
    </source>
</evidence>
<dbReference type="EC" id="3.5.4.16" evidence="6"/>
<dbReference type="GO" id="GO:0005737">
    <property type="term" value="C:cytoplasm"/>
    <property type="evidence" value="ECO:0007669"/>
    <property type="project" value="TreeGrafter"/>
</dbReference>
<dbReference type="GO" id="GO:0005525">
    <property type="term" value="F:GTP binding"/>
    <property type="evidence" value="ECO:0007669"/>
    <property type="project" value="UniProtKB-KW"/>
</dbReference>
<dbReference type="HAMAP" id="MF_00223">
    <property type="entry name" value="FolE"/>
    <property type="match status" value="1"/>
</dbReference>
<dbReference type="GO" id="GO:0006729">
    <property type="term" value="P:tetrahydrobiopterin biosynthetic process"/>
    <property type="evidence" value="ECO:0007669"/>
    <property type="project" value="TreeGrafter"/>
</dbReference>
<keyword evidence="3 6" id="KW-0554">One-carbon metabolism</keyword>
<dbReference type="NCBIfam" id="NF006825">
    <property type="entry name" value="PRK09347.1-2"/>
    <property type="match status" value="1"/>
</dbReference>
<sequence length="189" mass="21527">MIDTKSQEKIQIAVKMILEAIGEDPEREGIQETPARVAKMYSEVFSSVTAPEFDNYKVFPVDETTEMVLLKDIPFYSMCEHHLLPFYGMVNVAYVPGDNNVIGLSKIPRLVEYCAKRPNVQERMTVNIAQELTRILAPKGVAVSIAARHMCVEMRGIQKPGVMTETSYYLGSFKEDKELKREFLQRTTK</sequence>
<proteinExistence type="inferred from homology"/>
<keyword evidence="5 6" id="KW-0342">GTP-binding</keyword>
<dbReference type="Gene3D" id="3.30.1130.10">
    <property type="match status" value="1"/>
</dbReference>
<organism evidence="8 9">
    <name type="scientific">Periweissella fabalis</name>
    <dbReference type="NCBI Taxonomy" id="1070421"/>
    <lineage>
        <taxon>Bacteria</taxon>
        <taxon>Bacillati</taxon>
        <taxon>Bacillota</taxon>
        <taxon>Bacilli</taxon>
        <taxon>Lactobacillales</taxon>
        <taxon>Lactobacillaceae</taxon>
        <taxon>Periweissella</taxon>
    </lineage>
</organism>
<dbReference type="InterPro" id="IPR020602">
    <property type="entry name" value="GTP_CycHdrlase_I_dom"/>
</dbReference>
<dbReference type="GO" id="GO:0006730">
    <property type="term" value="P:one-carbon metabolic process"/>
    <property type="evidence" value="ECO:0007669"/>
    <property type="project" value="UniProtKB-UniRule"/>
</dbReference>
<dbReference type="InterPro" id="IPR018234">
    <property type="entry name" value="GTP_CycHdrlase_I_CS"/>
</dbReference>
<dbReference type="GO" id="GO:0008270">
    <property type="term" value="F:zinc ion binding"/>
    <property type="evidence" value="ECO:0007669"/>
    <property type="project" value="UniProtKB-UniRule"/>
</dbReference>
<evidence type="ECO:0000313" key="9">
    <source>
        <dbReference type="Proteomes" id="UP000549765"/>
    </source>
</evidence>
<evidence type="ECO:0000256" key="3">
    <source>
        <dbReference type="ARBA" id="ARBA00022563"/>
    </source>
</evidence>
<comment type="subunit">
    <text evidence="6">Homopolymer.</text>
</comment>
<evidence type="ECO:0000256" key="1">
    <source>
        <dbReference type="ARBA" id="ARBA00001052"/>
    </source>
</evidence>
<dbReference type="FunFam" id="1.10.286.10:FF:000001">
    <property type="entry name" value="GTP cyclohydrolase 1"/>
    <property type="match status" value="1"/>
</dbReference>
<evidence type="ECO:0000256" key="2">
    <source>
        <dbReference type="ARBA" id="ARBA00005080"/>
    </source>
</evidence>
<dbReference type="UniPathway" id="UPA00848">
    <property type="reaction ID" value="UER00151"/>
</dbReference>
<dbReference type="Gene3D" id="1.10.286.10">
    <property type="match status" value="1"/>
</dbReference>
<reference evidence="8 9" key="1">
    <citation type="submission" date="2020-04" db="EMBL/GenBank/DDBJ databases">
        <title>MicrobeNet Type strains.</title>
        <authorList>
            <person name="Nicholson A.C."/>
        </authorList>
    </citation>
    <scope>NUCLEOTIDE SEQUENCE [LARGE SCALE GENOMIC DNA]</scope>
    <source>
        <strain evidence="8 9">CCUG 61472</strain>
    </source>
</reference>